<protein>
    <submittedName>
        <fullName evidence="2">DEAD/DEAH box helicase</fullName>
    </submittedName>
</protein>
<dbReference type="SUPFAM" id="SSF52540">
    <property type="entry name" value="P-loop containing nucleoside triphosphate hydrolases"/>
    <property type="match status" value="2"/>
</dbReference>
<dbReference type="CDD" id="cd18012">
    <property type="entry name" value="DEXQc_arch_SWI2_SNF2"/>
    <property type="match status" value="1"/>
</dbReference>
<dbReference type="Pfam" id="PF08455">
    <property type="entry name" value="SNF2_assoc"/>
    <property type="match status" value="1"/>
</dbReference>
<dbReference type="InterPro" id="IPR001650">
    <property type="entry name" value="Helicase_C-like"/>
</dbReference>
<dbReference type="PROSITE" id="PS51192">
    <property type="entry name" value="HELICASE_ATP_BIND_1"/>
    <property type="match status" value="1"/>
</dbReference>
<sequence length="1264" mass="145680">MDIALDCFERGMYDDASIAESFGLDVVPTMLVRDKALSKGKHGEGVLRIGFTISSRRGNAGSAHNATAIVDLVLGTIYFDTIMGSNQLAAEVAMLRVLSIISSFDGEHYVHPTSWKAPIANRIRQCIPLPASMQMDANLRRLFATDEELMGGHEYVIEYSSINLHRCYVMARVTSKTASPMLVVLEVNDYSRVIKFSCRGNDVEAHKQGAIAFYPQVRALLKHIAEHVTPRFFDYDYLEQEFLRDKLDQLHVKGRKRERAELVADSEEGYTVLIPDVPVLDKPSETLYQLGLSDQMLQPQKILPAGNKANRFQLIFLIREWNSYYSDSLTLGYPLPHRGKLNKNGSLSKSVMRLSADKLITQHEAFTNDEIVDVGDYLGYTNSFLDSYLVAYPSDEEIEAFAKVMPILQRNSLYLLAEELPMETRAKYALAPLSPTEVMSPRAEVVIRIECEEPEERGDRPTIKLSGSLRLADKLIKLSDSAIKFNRAFVLYEYQQLYLFRSAADFQMLYYLWGVENKRIEPIRYPMEALPRLYEEVIKPLGQRFEVRSELHKVRPINEEHVVGQLFINDTDEGGVLLTPAMQYGEQSVPLHDKTPFYDADTLTLLDRDWDKEEEFLELLRGLHPDFENAQDSFVLRGEQLIENNWLIEASEKLRQEGIQIFGTQQLKNFKFNLHTPTFNISTSSGIDWFDLKVEIKFGKEVVSLREVRKSIINKSKYVMLSDGTIGILPEDWLERYAKYFQVGTVKKDRLEISNYQFNIIDQLYEDLSQRPKYIEEMMERKRRLQNLSEIEPHPVPKGIQAELRHYQQAGFDWLLFLNENGLGGCLADDMGLGKTLQVITLLQHLKEQKKKVLPHLIVVPTSLLFNWQQELEKFAPGLSRLVYRGAERADMRGLFSQYDIILSTYGVVANDIEQLSETLFGYLILDESQAIKNPFSKRYKAVRALRSENKLALTGTPIENNTFDLYSQMNFLNPGIFGSMDHFREEFANAIDKRRDQKSMELLRNMTQPFLLRRTKKQVATELPDKTESVLYCEMKEEQRRVYDTFKEYYRQMLLDEMTEKGEGEAQMMVLQALMKLRQICNSPELIGTEQEDYGKQSIKLDLLTRNLREVVDEHKVLVFSQFTSMLALIKKRLEAEGIRYVYLDGATVDRQQVVNEFQNDDSVRVFLISLKAGGMGLNLTAADYVFLVDPWWNPAVESQAIDRSYRIGQEKHVNAYRMVCKDTIEEKILQLQDKKRSISEEIIQIDQVDKTFSREDIANLFK</sequence>
<keyword evidence="2" id="KW-0547">Nucleotide-binding</keyword>
<keyword evidence="2" id="KW-0067">ATP-binding</keyword>
<evidence type="ECO:0000313" key="2">
    <source>
        <dbReference type="EMBL" id="TFH94992.1"/>
    </source>
</evidence>
<proteinExistence type="predicted"/>
<dbReference type="GO" id="GO:0004386">
    <property type="term" value="F:helicase activity"/>
    <property type="evidence" value="ECO:0007669"/>
    <property type="project" value="UniProtKB-KW"/>
</dbReference>
<evidence type="ECO:0000313" key="3">
    <source>
        <dbReference type="Proteomes" id="UP000297225"/>
    </source>
</evidence>
<dbReference type="SMART" id="SM00487">
    <property type="entry name" value="DEXDc"/>
    <property type="match status" value="1"/>
</dbReference>
<dbReference type="Proteomes" id="UP000297225">
    <property type="component" value="Unassembled WGS sequence"/>
</dbReference>
<accession>A0A4Y8WPI3</accession>
<dbReference type="InterPro" id="IPR027417">
    <property type="entry name" value="P-loop_NTPase"/>
</dbReference>
<dbReference type="Gene3D" id="3.40.50.10810">
    <property type="entry name" value="Tandem AAA-ATPase domain"/>
    <property type="match status" value="1"/>
</dbReference>
<dbReference type="AlphaFoldDB" id="A0A4Y8WPI3"/>
<dbReference type="InterPro" id="IPR013663">
    <property type="entry name" value="Helicase_SWF/SNF/SWI_bac"/>
</dbReference>
<gene>
    <name evidence="2" type="ORF">E4P47_05550</name>
</gene>
<dbReference type="InterPro" id="IPR049730">
    <property type="entry name" value="SNF2/RAD54-like_C"/>
</dbReference>
<dbReference type="InterPro" id="IPR000330">
    <property type="entry name" value="SNF2_N"/>
</dbReference>
<dbReference type="GO" id="GO:0005524">
    <property type="term" value="F:ATP binding"/>
    <property type="evidence" value="ECO:0007669"/>
    <property type="project" value="InterPro"/>
</dbReference>
<dbReference type="EMBL" id="SPNC01000072">
    <property type="protein sequence ID" value="TFH94992.1"/>
    <property type="molecule type" value="Genomic_DNA"/>
</dbReference>
<dbReference type="CDD" id="cd18793">
    <property type="entry name" value="SF2_C_SNF"/>
    <property type="match status" value="1"/>
</dbReference>
<name>A0A4Y8WPI3_9PORP</name>
<evidence type="ECO:0000256" key="1">
    <source>
        <dbReference type="ARBA" id="ARBA00022801"/>
    </source>
</evidence>
<dbReference type="SMART" id="SM00490">
    <property type="entry name" value="HELICc"/>
    <property type="match status" value="1"/>
</dbReference>
<dbReference type="GO" id="GO:0016787">
    <property type="term" value="F:hydrolase activity"/>
    <property type="evidence" value="ECO:0007669"/>
    <property type="project" value="UniProtKB-KW"/>
</dbReference>
<dbReference type="PROSITE" id="PS51194">
    <property type="entry name" value="HELICASE_CTER"/>
    <property type="match status" value="1"/>
</dbReference>
<dbReference type="PANTHER" id="PTHR10799">
    <property type="entry name" value="SNF2/RAD54 HELICASE FAMILY"/>
    <property type="match status" value="1"/>
</dbReference>
<dbReference type="Pfam" id="PF00176">
    <property type="entry name" value="SNF2-rel_dom"/>
    <property type="match status" value="1"/>
</dbReference>
<keyword evidence="3" id="KW-1185">Reference proteome</keyword>
<keyword evidence="1" id="KW-0378">Hydrolase</keyword>
<comment type="caution">
    <text evidence="2">The sequence shown here is derived from an EMBL/GenBank/DDBJ whole genome shotgun (WGS) entry which is preliminary data.</text>
</comment>
<dbReference type="Pfam" id="PF00271">
    <property type="entry name" value="Helicase_C"/>
    <property type="match status" value="1"/>
</dbReference>
<dbReference type="Gene3D" id="3.40.50.300">
    <property type="entry name" value="P-loop containing nucleotide triphosphate hydrolases"/>
    <property type="match status" value="1"/>
</dbReference>
<dbReference type="STRING" id="1122973.GCA_000379925_00025"/>
<dbReference type="InterPro" id="IPR014001">
    <property type="entry name" value="Helicase_ATP-bd"/>
</dbReference>
<reference evidence="2 3" key="1">
    <citation type="submission" date="2019-03" db="EMBL/GenBank/DDBJ databases">
        <title>Porphyromonas levii Isolated from the Uterus of Dairy Cows.</title>
        <authorList>
            <person name="Francis A.M."/>
        </authorList>
    </citation>
    <scope>NUCLEOTIDE SEQUENCE [LARGE SCALE GENOMIC DNA]</scope>
    <source>
        <strain evidence="2 3">AF5678</strain>
    </source>
</reference>
<keyword evidence="2" id="KW-0347">Helicase</keyword>
<dbReference type="InterPro" id="IPR038718">
    <property type="entry name" value="SNF2-like_sf"/>
</dbReference>
<organism evidence="2 3">
    <name type="scientific">Porphyromonas levii</name>
    <dbReference type="NCBI Taxonomy" id="28114"/>
    <lineage>
        <taxon>Bacteria</taxon>
        <taxon>Pseudomonadati</taxon>
        <taxon>Bacteroidota</taxon>
        <taxon>Bacteroidia</taxon>
        <taxon>Bacteroidales</taxon>
        <taxon>Porphyromonadaceae</taxon>
        <taxon>Porphyromonas</taxon>
    </lineage>
</organism>
<dbReference type="OrthoDB" id="9760715at2"/>